<dbReference type="SMART" id="SM00248">
    <property type="entry name" value="ANK"/>
    <property type="match status" value="5"/>
</dbReference>
<dbReference type="Pfam" id="PF12796">
    <property type="entry name" value="Ank_2"/>
    <property type="match status" value="1"/>
</dbReference>
<dbReference type="PANTHER" id="PTHR24198:SF165">
    <property type="entry name" value="ANKYRIN REPEAT-CONTAINING PROTEIN-RELATED"/>
    <property type="match status" value="1"/>
</dbReference>
<gene>
    <name evidence="5" type="primary">SWPV2-223</name>
</gene>
<dbReference type="Pfam" id="PF13637">
    <property type="entry name" value="Ank_4"/>
    <property type="match status" value="1"/>
</dbReference>
<dbReference type="EMBL" id="KX857215">
    <property type="protein sequence ID" value="ARE67474.1"/>
    <property type="molecule type" value="Genomic_DNA"/>
</dbReference>
<protein>
    <submittedName>
        <fullName evidence="5">SWPV2-ORF223</fullName>
    </submittedName>
</protein>
<dbReference type="Proteomes" id="UP000319767">
    <property type="component" value="Segment"/>
</dbReference>
<dbReference type="PROSITE" id="PS50088">
    <property type="entry name" value="ANK_REPEAT"/>
    <property type="match status" value="1"/>
</dbReference>
<evidence type="ECO:0000256" key="1">
    <source>
        <dbReference type="ARBA" id="ARBA00022737"/>
    </source>
</evidence>
<name>A0A1V0QGH6_CNPV</name>
<organism evidence="5">
    <name type="scientific">Shearwaterpox virus</name>
    <dbReference type="NCBI Taxonomy" id="1974596"/>
    <lineage>
        <taxon>Viruses</taxon>
        <taxon>Varidnaviria</taxon>
        <taxon>Bamfordvirae</taxon>
        <taxon>Nucleocytoviricota</taxon>
        <taxon>Pokkesviricetes</taxon>
        <taxon>Chitovirales</taxon>
        <taxon>Poxviridae</taxon>
        <taxon>Chordopoxvirinae</taxon>
        <taxon>Avipoxvirus</taxon>
        <taxon>Avipoxvirus canarypox</taxon>
        <taxon>Canarypox virus</taxon>
    </lineage>
</organism>
<feature type="repeat" description="ANK" evidence="3">
    <location>
        <begin position="193"/>
        <end position="225"/>
    </location>
</feature>
<dbReference type="InterPro" id="IPR002110">
    <property type="entry name" value="Ankyrin_rpt"/>
</dbReference>
<evidence type="ECO:0000313" key="5">
    <source>
        <dbReference type="EMBL" id="ARE67474.1"/>
    </source>
</evidence>
<evidence type="ECO:0000256" key="2">
    <source>
        <dbReference type="ARBA" id="ARBA00023043"/>
    </source>
</evidence>
<keyword evidence="2 3" id="KW-0040">ANK repeat</keyword>
<sequence>MMLYILYDGVSVSEMMVKLLLENKLISDEQASEIEQMTDDESKIIELLMHYITCEKKYILNLVLYKACLHKQLHLVNLLIKHGADVNKKLYYNDFSPFLTSIYRNNIDAAQLLLDIGCDYKKDIEKVFETIYYGAYKYTPEIIDLVIKLGVDVIKPDSIGRLPIHNVSKECIDKVVVDSLIRHYPDVDIKDNAGRTALNNYFHKGSEYIVLKLIEKGADINSVDKFGYTPLYVCAYNPKIVMILLQKGANINYVNEYLNYTPLESALFYRYIESSKVMVSYLLLMSFTNPDVNKDDVFIRNMDAINSNEELISFKMHCIEEINKMRSLNTEFVDRLLVNLKDIDNIITYYRKSVLYKLIRESESFPIYYNMYIRDVVDKCISKIDLIEELCVLIDRLDDYNYWTLLPYQLKEHILMQLKFSDLEYMLSQLKTNNTEHGISK</sequence>
<dbReference type="InterPro" id="IPR036770">
    <property type="entry name" value="Ankyrin_rpt-contain_sf"/>
</dbReference>
<dbReference type="PROSITE" id="PS50297">
    <property type="entry name" value="ANK_REP_REGION"/>
    <property type="match status" value="1"/>
</dbReference>
<dbReference type="SUPFAM" id="SSF48403">
    <property type="entry name" value="Ankyrin repeat"/>
    <property type="match status" value="1"/>
</dbReference>
<accession>A0A1V0QGH6</accession>
<dbReference type="InterPro" id="IPR018272">
    <property type="entry name" value="PRANC_domain"/>
</dbReference>
<feature type="domain" description="PRANC" evidence="4">
    <location>
        <begin position="345"/>
        <end position="427"/>
    </location>
</feature>
<dbReference type="Gene3D" id="1.25.40.20">
    <property type="entry name" value="Ankyrin repeat-containing domain"/>
    <property type="match status" value="2"/>
</dbReference>
<reference evidence="5" key="1">
    <citation type="journal article" date="2017" name="BMC Genomics">
        <title>Genomic characterization of two novel pathogenic avipoxviruses isolated from pacific shearwaters (Ardenna spp.).</title>
        <authorList>
            <person name="Sarker S."/>
            <person name="Das S."/>
            <person name="Lavers J.L."/>
            <person name="Hutton I."/>
            <person name="Helbig K."/>
            <person name="Imbery J."/>
            <person name="Upton C."/>
            <person name="Raidal S.R."/>
        </authorList>
    </citation>
    <scope>NUCLEOTIDE SEQUENCE [LARGE SCALE GENOMIC DNA]</scope>
    <source>
        <strain evidence="5">SWPV-2</strain>
    </source>
</reference>
<keyword evidence="1" id="KW-0677">Repeat</keyword>
<evidence type="ECO:0000259" key="4">
    <source>
        <dbReference type="Pfam" id="PF09372"/>
    </source>
</evidence>
<dbReference type="Pfam" id="PF09372">
    <property type="entry name" value="PRANC"/>
    <property type="match status" value="1"/>
</dbReference>
<evidence type="ECO:0000256" key="3">
    <source>
        <dbReference type="PROSITE-ProRule" id="PRU00023"/>
    </source>
</evidence>
<proteinExistence type="predicted"/>
<dbReference type="PANTHER" id="PTHR24198">
    <property type="entry name" value="ANKYRIN REPEAT AND PROTEIN KINASE DOMAIN-CONTAINING PROTEIN"/>
    <property type="match status" value="1"/>
</dbReference>